<dbReference type="EMBL" id="LR633967">
    <property type="protein sequence ID" value="VUX55672.1"/>
    <property type="molecule type" value="Genomic_DNA"/>
</dbReference>
<dbReference type="AlphaFoldDB" id="A0A7D9H8F3"/>
<reference evidence="2" key="1">
    <citation type="submission" date="2019-07" db="EMBL/GenBank/DDBJ databases">
        <authorList>
            <person name="Weber M."/>
            <person name="Kostadinov I."/>
            <person name="Kostadinov D I."/>
        </authorList>
    </citation>
    <scope>NUCLEOTIDE SEQUENCE</scope>
    <source>
        <strain evidence="2">Gfbio:sag-sample-m06:053724c1-46a9-4a36-b237-ea2bf867836b</strain>
    </source>
</reference>
<accession>A0A7D9H8F3</accession>
<gene>
    <name evidence="2" type="ORF">JTBM06_V1_70027</name>
</gene>
<dbReference type="Pfam" id="PF14397">
    <property type="entry name" value="ATPgrasp_ST"/>
    <property type="match status" value="1"/>
</dbReference>
<protein>
    <recommendedName>
        <fullName evidence="1">Alpha-L-glutamate ligase-related protein ATP-grasp domain-containing protein</fullName>
    </recommendedName>
</protein>
<feature type="domain" description="Alpha-L-glutamate ligase-related protein ATP-grasp" evidence="1">
    <location>
        <begin position="187"/>
        <end position="334"/>
    </location>
</feature>
<sequence>MSLNLKLAVKEIIKSAIDYRYHRPHVCQANRLLKGIEDSIGKTPSRDIKLSDQYAEEIFGHKHFAPWLYVYSAISGGFKEGWIPDNFYGSTVVPVFKGQYGKVSNLKPLNSAFFGRDAAFPDIASFVNGIFIDEACNLVASKNIKDLIFKDQNRVVFKLDHSEQGRGIYFFTRDTFSVDMVRSLGNGLFQRFIKQHKLLGAFAENSVATLRITTVFRDDGEVSVRACYLRLGSGEDTHVQSQSHVRVPINLKSGAFYDKGYLTSWLTTAVHPTSKVPFAGNFVPAFSICVATVIDLHKKVPYARCIGWDVTVDIDENVKVFEWNAEHNDIKFSEATQGPCFSDLGWEKLKARHISLILGGKS</sequence>
<evidence type="ECO:0000313" key="2">
    <source>
        <dbReference type="EMBL" id="VUX55672.1"/>
    </source>
</evidence>
<organism evidence="2">
    <name type="scientific">uncultured Woeseiaceae bacterium</name>
    <dbReference type="NCBI Taxonomy" id="1983305"/>
    <lineage>
        <taxon>Bacteria</taxon>
        <taxon>Pseudomonadati</taxon>
        <taxon>Pseudomonadota</taxon>
        <taxon>Gammaproteobacteria</taxon>
        <taxon>Woeseiales</taxon>
        <taxon>Woeseiaceae</taxon>
        <taxon>environmental samples</taxon>
    </lineage>
</organism>
<dbReference type="InterPro" id="IPR039523">
    <property type="entry name" value="RimK-rel_E_lig_ATP-grasp"/>
</dbReference>
<proteinExistence type="predicted"/>
<name>A0A7D9H8F3_9GAMM</name>
<evidence type="ECO:0000259" key="1">
    <source>
        <dbReference type="Pfam" id="PF14397"/>
    </source>
</evidence>